<evidence type="ECO:0000256" key="5">
    <source>
        <dbReference type="RuleBase" id="RU363032"/>
    </source>
</evidence>
<sequence>MHIYKNNFHRGSFNIWDLCIILIICGIIFAIGKGLHEMDSSIGAIAKNEIYLDPIHLLKYTLQTTLRMFIAIIISLITAIIYGTIAAKYKTAENILIPILDIFQSVPILGFLTFTVTWFVSIFPNSSLGIECAVIFATFTNQVPNIAFSFYQSLKTIPNDLVEASNIFKLSPLKKFLKLELPFATQGLIWNSMMSMSGGWFFLVASETVVIGGNTISVPGIGSYIAKAIYEKDIISIIYSVITMFIVIILYDQIIFRPLIVWADKFRYENIVKACAPKSMVVDLFKKTNFITIYIAKIISIIFIPCNFFINNITKIISNLLSKLYIIFIKPIPNLLIAIIWYGCLACLAIYAANKCYDFVKTTISLSEFLLVIKLGFFTLLRVITMVILALIIWVPIGVFIGLNSSYTEKMMPVIQIASAFPANFLFPFVVIFISHYNLNPNIALSFLMILGTQWYILFNVIAGTSAFPADLKESANIFRVKGWLWWKNIILPGIFPHIVTGVITAYGGAWNASIVAEIVSWGKMCIFLQLVLVCILQTPQMLVITAE</sequence>
<feature type="domain" description="ABC transmembrane type-1" evidence="6">
    <location>
        <begin position="380"/>
        <end position="548"/>
    </location>
</feature>
<dbReference type="EMBL" id="LAOJ01000001">
    <property type="protein sequence ID" value="KJV92029.1"/>
    <property type="molecule type" value="Genomic_DNA"/>
</dbReference>
<keyword evidence="5" id="KW-0813">Transport</keyword>
<feature type="transmembrane region" description="Helical" evidence="5">
    <location>
        <begin position="519"/>
        <end position="537"/>
    </location>
</feature>
<feature type="transmembrane region" description="Helical" evidence="5">
    <location>
        <begin position="237"/>
        <end position="256"/>
    </location>
</feature>
<dbReference type="PATRIC" id="fig|1359194.3.peg.659"/>
<evidence type="ECO:0000256" key="4">
    <source>
        <dbReference type="ARBA" id="ARBA00023136"/>
    </source>
</evidence>
<name>A0A0F3QKQ7_RICBE</name>
<gene>
    <name evidence="7" type="ORF">RBEMOGI_0647</name>
</gene>
<protein>
    <submittedName>
        <fullName evidence="7">Binding--dependent transport system inner membrane component family protein</fullName>
    </submittedName>
</protein>
<evidence type="ECO:0000256" key="2">
    <source>
        <dbReference type="ARBA" id="ARBA00022692"/>
    </source>
</evidence>
<feature type="transmembrane region" description="Helical" evidence="5">
    <location>
        <begin position="99"/>
        <end position="120"/>
    </location>
</feature>
<feature type="transmembrane region" description="Helical" evidence="5">
    <location>
        <begin position="200"/>
        <end position="225"/>
    </location>
</feature>
<keyword evidence="3 5" id="KW-1133">Transmembrane helix</keyword>
<evidence type="ECO:0000313" key="7">
    <source>
        <dbReference type="EMBL" id="KJV92029.1"/>
    </source>
</evidence>
<evidence type="ECO:0000313" key="8">
    <source>
        <dbReference type="Proteomes" id="UP000033689"/>
    </source>
</evidence>
<reference evidence="7 8" key="1">
    <citation type="submission" date="2015-02" db="EMBL/GenBank/DDBJ databases">
        <title>Genome Sequencing of Rickettsiales.</title>
        <authorList>
            <person name="Daugherty S.C."/>
            <person name="Su Q."/>
            <person name="Abolude K."/>
            <person name="Beier-Sexton M."/>
            <person name="Carlyon J.A."/>
            <person name="Carter R."/>
            <person name="Day N.P."/>
            <person name="Dumler S.J."/>
            <person name="Dyachenko V."/>
            <person name="Godinez A."/>
            <person name="Kurtti T.J."/>
            <person name="Lichay M."/>
            <person name="Mullins K.E."/>
            <person name="Ott S."/>
            <person name="Pappas-Brown V."/>
            <person name="Paris D.H."/>
            <person name="Patel P."/>
            <person name="Richards A.L."/>
            <person name="Sadzewicz L."/>
            <person name="Sears K."/>
            <person name="Seidman D."/>
            <person name="Sengamalay N."/>
            <person name="Stenos J."/>
            <person name="Tallon L.J."/>
            <person name="Vincent G."/>
            <person name="Fraser C.M."/>
            <person name="Munderloh U."/>
            <person name="Dunning-Hotopp J.C."/>
        </authorList>
    </citation>
    <scope>NUCLEOTIDE SEQUENCE [LARGE SCALE GENOMIC DNA]</scope>
    <source>
        <strain evidence="7 8">RML Mogi</strain>
    </source>
</reference>
<dbReference type="PANTHER" id="PTHR42744">
    <property type="entry name" value="BINDING-PROTEIN-DEPENDENT TRANSPORT SYSTEMS INNER MEMBRANE COMPONENT"/>
    <property type="match status" value="1"/>
</dbReference>
<dbReference type="SUPFAM" id="SSF161098">
    <property type="entry name" value="MetI-like"/>
    <property type="match status" value="2"/>
</dbReference>
<feature type="domain" description="ABC transmembrane type-1" evidence="6">
    <location>
        <begin position="61"/>
        <end position="256"/>
    </location>
</feature>
<dbReference type="Pfam" id="PF00528">
    <property type="entry name" value="BPD_transp_1"/>
    <property type="match status" value="2"/>
</dbReference>
<evidence type="ECO:0000256" key="3">
    <source>
        <dbReference type="ARBA" id="ARBA00022989"/>
    </source>
</evidence>
<feature type="transmembrane region" description="Helical" evidence="5">
    <location>
        <begin position="443"/>
        <end position="463"/>
    </location>
</feature>
<proteinExistence type="inferred from homology"/>
<feature type="transmembrane region" description="Helical" evidence="5">
    <location>
        <begin position="12"/>
        <end position="31"/>
    </location>
</feature>
<feature type="transmembrane region" description="Helical" evidence="5">
    <location>
        <begin position="484"/>
        <end position="507"/>
    </location>
</feature>
<dbReference type="InterPro" id="IPR035906">
    <property type="entry name" value="MetI-like_sf"/>
</dbReference>
<feature type="transmembrane region" description="Helical" evidence="5">
    <location>
        <begin position="331"/>
        <end position="353"/>
    </location>
</feature>
<feature type="transmembrane region" description="Helical" evidence="5">
    <location>
        <begin position="290"/>
        <end position="310"/>
    </location>
</feature>
<dbReference type="Gene3D" id="1.10.3720.10">
    <property type="entry name" value="MetI-like"/>
    <property type="match status" value="2"/>
</dbReference>
<keyword evidence="2 5" id="KW-0812">Transmembrane</keyword>
<dbReference type="GO" id="GO:0055085">
    <property type="term" value="P:transmembrane transport"/>
    <property type="evidence" value="ECO:0007669"/>
    <property type="project" value="InterPro"/>
</dbReference>
<comment type="caution">
    <text evidence="7">The sequence shown here is derived from an EMBL/GenBank/DDBJ whole genome shotgun (WGS) entry which is preliminary data.</text>
</comment>
<comment type="similarity">
    <text evidence="5">Belongs to the binding-protein-dependent transport system permease family.</text>
</comment>
<accession>A0A0F3QKQ7</accession>
<organism evidence="7 8">
    <name type="scientific">Rickettsia bellii str. RML Mogi</name>
    <dbReference type="NCBI Taxonomy" id="1359194"/>
    <lineage>
        <taxon>Bacteria</taxon>
        <taxon>Pseudomonadati</taxon>
        <taxon>Pseudomonadota</taxon>
        <taxon>Alphaproteobacteria</taxon>
        <taxon>Rickettsiales</taxon>
        <taxon>Rickettsiaceae</taxon>
        <taxon>Rickettsieae</taxon>
        <taxon>Rickettsia</taxon>
        <taxon>belli group</taxon>
    </lineage>
</organism>
<dbReference type="RefSeq" id="WP_197067231.1">
    <property type="nucleotide sequence ID" value="NZ_LAOJ01000001.1"/>
</dbReference>
<feature type="transmembrane region" description="Helical" evidence="5">
    <location>
        <begin position="66"/>
        <end position="87"/>
    </location>
</feature>
<evidence type="ECO:0000256" key="1">
    <source>
        <dbReference type="ARBA" id="ARBA00004651"/>
    </source>
</evidence>
<feature type="transmembrane region" description="Helical" evidence="5">
    <location>
        <begin position="373"/>
        <end position="403"/>
    </location>
</feature>
<feature type="transmembrane region" description="Helical" evidence="5">
    <location>
        <begin position="415"/>
        <end position="437"/>
    </location>
</feature>
<dbReference type="GO" id="GO:0005886">
    <property type="term" value="C:plasma membrane"/>
    <property type="evidence" value="ECO:0007669"/>
    <property type="project" value="UniProtKB-SubCell"/>
</dbReference>
<dbReference type="PROSITE" id="PS50928">
    <property type="entry name" value="ABC_TM1"/>
    <property type="match status" value="2"/>
</dbReference>
<dbReference type="InterPro" id="IPR000515">
    <property type="entry name" value="MetI-like"/>
</dbReference>
<comment type="subcellular location">
    <subcellularLocation>
        <location evidence="1 5">Cell membrane</location>
        <topology evidence="1 5">Multi-pass membrane protein</topology>
    </subcellularLocation>
</comment>
<evidence type="ECO:0000259" key="6">
    <source>
        <dbReference type="PROSITE" id="PS50928"/>
    </source>
</evidence>
<dbReference type="Proteomes" id="UP000033689">
    <property type="component" value="Unassembled WGS sequence"/>
</dbReference>
<keyword evidence="4 5" id="KW-0472">Membrane</keyword>
<dbReference type="AlphaFoldDB" id="A0A0F3QKQ7"/>
<dbReference type="PANTHER" id="PTHR42744:SF1">
    <property type="entry name" value="BINDING-PROTEIN-DEPENDENT TRANSPORT SYSTEMS INNER MEMBRANE COMPONENT"/>
    <property type="match status" value="1"/>
</dbReference>
<dbReference type="CDD" id="cd06261">
    <property type="entry name" value="TM_PBP2"/>
    <property type="match status" value="2"/>
</dbReference>